<evidence type="ECO:0000313" key="4">
    <source>
        <dbReference type="EMBL" id="OGY89659.1"/>
    </source>
</evidence>
<evidence type="ECO:0008006" key="6">
    <source>
        <dbReference type="Google" id="ProtNLM"/>
    </source>
</evidence>
<gene>
    <name evidence="4" type="ORF">A2677_01490</name>
</gene>
<dbReference type="AlphaFoldDB" id="A0A1G2BM87"/>
<organism evidence="4 5">
    <name type="scientific">Candidatus Komeilibacteria bacterium RIFCSPHIGHO2_01_FULL_52_14</name>
    <dbReference type="NCBI Taxonomy" id="1798549"/>
    <lineage>
        <taxon>Bacteria</taxon>
        <taxon>Candidatus Komeiliibacteriota</taxon>
    </lineage>
</organism>
<feature type="domain" description="ATPase AAA-type core" evidence="2">
    <location>
        <begin position="141"/>
        <end position="247"/>
    </location>
</feature>
<dbReference type="InterPro" id="IPR051396">
    <property type="entry name" value="Bact_Antivir_Def_Nuclease"/>
</dbReference>
<dbReference type="GO" id="GO:0016887">
    <property type="term" value="F:ATP hydrolysis activity"/>
    <property type="evidence" value="ECO:0007669"/>
    <property type="project" value="InterPro"/>
</dbReference>
<dbReference type="Gene3D" id="3.40.50.300">
    <property type="entry name" value="P-loop containing nucleotide triphosphate hydrolases"/>
    <property type="match status" value="1"/>
</dbReference>
<dbReference type="Proteomes" id="UP000177817">
    <property type="component" value="Unassembled WGS sequence"/>
</dbReference>
<dbReference type="PANTHER" id="PTHR43581:SF4">
    <property type="entry name" value="ATP_GTP PHOSPHATASE"/>
    <property type="match status" value="1"/>
</dbReference>
<feature type="domain" description="OLD protein-like TOPRIM" evidence="3">
    <location>
        <begin position="294"/>
        <end position="357"/>
    </location>
</feature>
<accession>A0A1G2BM87</accession>
<dbReference type="Pfam" id="PF13304">
    <property type="entry name" value="AAA_21"/>
    <property type="match status" value="1"/>
</dbReference>
<evidence type="ECO:0000313" key="5">
    <source>
        <dbReference type="Proteomes" id="UP000177817"/>
    </source>
</evidence>
<protein>
    <recommendedName>
        <fullName evidence="6">AAA+ ATPase domain-containing protein</fullName>
    </recommendedName>
</protein>
<dbReference type="InterPro" id="IPR003959">
    <property type="entry name" value="ATPase_AAA_core"/>
</dbReference>
<dbReference type="Pfam" id="PF13175">
    <property type="entry name" value="AAA_15"/>
    <property type="match status" value="1"/>
</dbReference>
<sequence>MVVRSLDVRSYKSFLRPVSFPLSPECNVFIGPNNCGKTNLLDAIDFLAHPEKDPSRLHHHRANMEAAFSFNDAEAKRFGMHGVTIVGKHYTVEIRGHGAEAVTEEIEQYVSSRVRMLSYESFTEFEQIESDYLSLAQKYPEVFDRFSRLMRQHFPEIEGITTIVDEATEDFGSVSLGSRSITIDRLGGGFRRVLVMLLYALHPDYSIILIDEPEIHLHPGMIKKLLHIIHGGAMNQLIVTTHSPLFITAEWLSQVYRVLKDEQGSTVYSLAQQPVAIDRQRLVQELNADNLEMFFADKVLVVEGVSDRILMRGLIDRFYQGSLDIKVIYTHGKSNIDIYRQLMSCFHIPYLVMLDRDALPAIADELHIRHLLRHDWRESNTVLAAELLKHHIVILDNGSIEQNYPKQYQRDDSKPLNALFASVNITPEEFQSPRMKNLRDIIQNL</sequence>
<dbReference type="CDD" id="cd01026">
    <property type="entry name" value="TOPRIM_OLD"/>
    <property type="match status" value="1"/>
</dbReference>
<reference evidence="4 5" key="1">
    <citation type="journal article" date="2016" name="Nat. Commun.">
        <title>Thousands of microbial genomes shed light on interconnected biogeochemical processes in an aquifer system.</title>
        <authorList>
            <person name="Anantharaman K."/>
            <person name="Brown C.T."/>
            <person name="Hug L.A."/>
            <person name="Sharon I."/>
            <person name="Castelle C.J."/>
            <person name="Probst A.J."/>
            <person name="Thomas B.C."/>
            <person name="Singh A."/>
            <person name="Wilkins M.J."/>
            <person name="Karaoz U."/>
            <person name="Brodie E.L."/>
            <person name="Williams K.H."/>
            <person name="Hubbard S.S."/>
            <person name="Banfield J.F."/>
        </authorList>
    </citation>
    <scope>NUCLEOTIDE SEQUENCE [LARGE SCALE GENOMIC DNA]</scope>
</reference>
<dbReference type="GO" id="GO:0005524">
    <property type="term" value="F:ATP binding"/>
    <property type="evidence" value="ECO:0007669"/>
    <property type="project" value="InterPro"/>
</dbReference>
<dbReference type="Pfam" id="PF20469">
    <property type="entry name" value="OLD-like_TOPRIM"/>
    <property type="match status" value="1"/>
</dbReference>
<evidence type="ECO:0000259" key="1">
    <source>
        <dbReference type="Pfam" id="PF13175"/>
    </source>
</evidence>
<feature type="domain" description="Endonuclease GajA/Old nuclease/RecF-like AAA" evidence="1">
    <location>
        <begin position="1"/>
        <end position="52"/>
    </location>
</feature>
<name>A0A1G2BM87_9BACT</name>
<comment type="caution">
    <text evidence="4">The sequence shown here is derived from an EMBL/GenBank/DDBJ whole genome shotgun (WGS) entry which is preliminary data.</text>
</comment>
<evidence type="ECO:0000259" key="3">
    <source>
        <dbReference type="Pfam" id="PF20469"/>
    </source>
</evidence>
<dbReference type="InterPro" id="IPR034139">
    <property type="entry name" value="TOPRIM_OLD"/>
</dbReference>
<dbReference type="InterPro" id="IPR041685">
    <property type="entry name" value="AAA_GajA/Old/RecF-like"/>
</dbReference>
<proteinExistence type="predicted"/>
<dbReference type="InterPro" id="IPR027417">
    <property type="entry name" value="P-loop_NTPase"/>
</dbReference>
<dbReference type="PANTHER" id="PTHR43581">
    <property type="entry name" value="ATP/GTP PHOSPHATASE"/>
    <property type="match status" value="1"/>
</dbReference>
<dbReference type="SUPFAM" id="SSF52540">
    <property type="entry name" value="P-loop containing nucleoside triphosphate hydrolases"/>
    <property type="match status" value="1"/>
</dbReference>
<evidence type="ECO:0000259" key="2">
    <source>
        <dbReference type="Pfam" id="PF13304"/>
    </source>
</evidence>
<dbReference type="EMBL" id="MHKK01000027">
    <property type="protein sequence ID" value="OGY89659.1"/>
    <property type="molecule type" value="Genomic_DNA"/>
</dbReference>